<gene>
    <name evidence="2" type="ORF">C7410_11055</name>
    <name evidence="1" type="ORF">FHX59_002690</name>
</gene>
<dbReference type="EMBL" id="JACHVZ010000007">
    <property type="protein sequence ID" value="MBB2928268.1"/>
    <property type="molecule type" value="Genomic_DNA"/>
</dbReference>
<accession>A0A2U1AE81</accession>
<evidence type="ECO:0000313" key="4">
    <source>
        <dbReference type="Proteomes" id="UP000533533"/>
    </source>
</evidence>
<reference evidence="2 3" key="1">
    <citation type="submission" date="2018-06" db="EMBL/GenBank/DDBJ databases">
        <title>Genomic Encyclopedia of Type Strains, Phase IV (KMG-V): Genome sequencing to study the core and pangenomes of soil and plant-associated prokaryotes.</title>
        <authorList>
            <person name="Whitman W."/>
        </authorList>
    </citation>
    <scope>NUCLEOTIDE SEQUENCE [LARGE SCALE GENOMIC DNA]</scope>
    <source>
        <strain evidence="2 3">SRCL-318</strain>
        <strain evidence="1 4">SRMrh-85</strain>
    </source>
</reference>
<keyword evidence="4" id="KW-1185">Reference proteome</keyword>
<sequence length="78" mass="8681">MTQGCETAFETSRLSIYPAPGNHRASHAVYPYAIKHSVAAVIPVSPYLSMRAFFWGGTKKVECYWLASRPDWGTRSAT</sequence>
<dbReference type="Proteomes" id="UP000533533">
    <property type="component" value="Unassembled WGS sequence"/>
</dbReference>
<dbReference type="Proteomes" id="UP000247772">
    <property type="component" value="Unassembled WGS sequence"/>
</dbReference>
<evidence type="ECO:0000313" key="1">
    <source>
        <dbReference type="EMBL" id="MBB2928268.1"/>
    </source>
</evidence>
<comment type="caution">
    <text evidence="2">The sequence shown here is derived from an EMBL/GenBank/DDBJ whole genome shotgun (WGS) entry which is preliminary data.</text>
</comment>
<name>A0A2U1AE81_9BURK</name>
<evidence type="ECO:0000313" key="2">
    <source>
        <dbReference type="EMBL" id="PYE22434.1"/>
    </source>
</evidence>
<dbReference type="AlphaFoldDB" id="A0A2U1AE81"/>
<proteinExistence type="predicted"/>
<protein>
    <submittedName>
        <fullName evidence="2">Uncharacterized protein</fullName>
    </submittedName>
</protein>
<dbReference type="EMBL" id="QJSQ01000010">
    <property type="protein sequence ID" value="PYE22434.1"/>
    <property type="molecule type" value="Genomic_DNA"/>
</dbReference>
<evidence type="ECO:0000313" key="3">
    <source>
        <dbReference type="Proteomes" id="UP000247772"/>
    </source>
</evidence>
<organism evidence="2 3">
    <name type="scientific">Paraburkholderia silvatlantica</name>
    <dbReference type="NCBI Taxonomy" id="321895"/>
    <lineage>
        <taxon>Bacteria</taxon>
        <taxon>Pseudomonadati</taxon>
        <taxon>Pseudomonadota</taxon>
        <taxon>Betaproteobacteria</taxon>
        <taxon>Burkholderiales</taxon>
        <taxon>Burkholderiaceae</taxon>
        <taxon>Paraburkholderia</taxon>
    </lineage>
</organism>